<protein>
    <submittedName>
        <fullName evidence="2">Uncharacterized protein</fullName>
    </submittedName>
</protein>
<sequence>MVVNQVYRLILMRLLVRFLMKVMFFTTCILNLQQVNKMVILKMVILKMVNKMVILLLISLLLNQVMLMKHPQVLHSVLMLHLPMMPFQMNKCNLNLLS</sequence>
<keyword evidence="3" id="KW-1185">Reference proteome</keyword>
<dbReference type="EMBL" id="JBBPBN010000157">
    <property type="protein sequence ID" value="KAK8974749.1"/>
    <property type="molecule type" value="Genomic_DNA"/>
</dbReference>
<keyword evidence="1" id="KW-1133">Transmembrane helix</keyword>
<name>A0ABR2NF06_9ROSI</name>
<evidence type="ECO:0000256" key="1">
    <source>
        <dbReference type="SAM" id="Phobius"/>
    </source>
</evidence>
<organism evidence="2 3">
    <name type="scientific">Hibiscus sabdariffa</name>
    <name type="common">roselle</name>
    <dbReference type="NCBI Taxonomy" id="183260"/>
    <lineage>
        <taxon>Eukaryota</taxon>
        <taxon>Viridiplantae</taxon>
        <taxon>Streptophyta</taxon>
        <taxon>Embryophyta</taxon>
        <taxon>Tracheophyta</taxon>
        <taxon>Spermatophyta</taxon>
        <taxon>Magnoliopsida</taxon>
        <taxon>eudicotyledons</taxon>
        <taxon>Gunneridae</taxon>
        <taxon>Pentapetalae</taxon>
        <taxon>rosids</taxon>
        <taxon>malvids</taxon>
        <taxon>Malvales</taxon>
        <taxon>Malvaceae</taxon>
        <taxon>Malvoideae</taxon>
        <taxon>Hibiscus</taxon>
    </lineage>
</organism>
<evidence type="ECO:0000313" key="3">
    <source>
        <dbReference type="Proteomes" id="UP001396334"/>
    </source>
</evidence>
<comment type="caution">
    <text evidence="2">The sequence shown here is derived from an EMBL/GenBank/DDBJ whole genome shotgun (WGS) entry which is preliminary data.</text>
</comment>
<accession>A0ABR2NF06</accession>
<keyword evidence="1" id="KW-0472">Membrane</keyword>
<keyword evidence="1" id="KW-0812">Transmembrane</keyword>
<reference evidence="2 3" key="1">
    <citation type="journal article" date="2024" name="G3 (Bethesda)">
        <title>Genome assembly of Hibiscus sabdariffa L. provides insights into metabolisms of medicinal natural products.</title>
        <authorList>
            <person name="Kim T."/>
        </authorList>
    </citation>
    <scope>NUCLEOTIDE SEQUENCE [LARGE SCALE GENOMIC DNA]</scope>
    <source>
        <strain evidence="2">TK-2024</strain>
        <tissue evidence="2">Old leaves</tissue>
    </source>
</reference>
<feature type="transmembrane region" description="Helical" evidence="1">
    <location>
        <begin position="14"/>
        <end position="33"/>
    </location>
</feature>
<gene>
    <name evidence="2" type="ORF">V6N11_024391</name>
</gene>
<proteinExistence type="predicted"/>
<evidence type="ECO:0000313" key="2">
    <source>
        <dbReference type="EMBL" id="KAK8974749.1"/>
    </source>
</evidence>
<dbReference type="Proteomes" id="UP001396334">
    <property type="component" value="Unassembled WGS sequence"/>
</dbReference>